<reference evidence="2" key="1">
    <citation type="submission" date="2011-02" db="EMBL/GenBank/DDBJ databases">
        <title>The Genome Sequence of Capsaspora owczarzaki ATCC 30864.</title>
        <authorList>
            <person name="Russ C."/>
            <person name="Cuomo C."/>
            <person name="Burger G."/>
            <person name="Gray M.W."/>
            <person name="Holland P.W.H."/>
            <person name="King N."/>
            <person name="Lang F.B.F."/>
            <person name="Roger A.J."/>
            <person name="Ruiz-Trillo I."/>
            <person name="Young S.K."/>
            <person name="Zeng Q."/>
            <person name="Gargeya S."/>
            <person name="Alvarado L."/>
            <person name="Berlin A."/>
            <person name="Chapman S.B."/>
            <person name="Chen Z."/>
            <person name="Freedman E."/>
            <person name="Gellesch M."/>
            <person name="Goldberg J."/>
            <person name="Griggs A."/>
            <person name="Gujja S."/>
            <person name="Heilman E."/>
            <person name="Heiman D."/>
            <person name="Howarth C."/>
            <person name="Mehta T."/>
            <person name="Neiman D."/>
            <person name="Pearson M."/>
            <person name="Roberts A."/>
            <person name="Saif S."/>
            <person name="Shea T."/>
            <person name="Shenoy N."/>
            <person name="Sisk P."/>
            <person name="Stolte C."/>
            <person name="Sykes S."/>
            <person name="White J."/>
            <person name="Yandava C."/>
            <person name="Haas B."/>
            <person name="Nusbaum C."/>
            <person name="Birren B."/>
        </authorList>
    </citation>
    <scope>NUCLEOTIDE SEQUENCE</scope>
    <source>
        <strain evidence="2">ATCC 30864</strain>
    </source>
</reference>
<evidence type="ECO:0000313" key="1">
    <source>
        <dbReference type="EMBL" id="KJE96838.1"/>
    </source>
</evidence>
<protein>
    <submittedName>
        <fullName evidence="1">Uncharacterized protein</fullName>
    </submittedName>
</protein>
<dbReference type="Proteomes" id="UP000008743">
    <property type="component" value="Unassembled WGS sequence"/>
</dbReference>
<accession>A0A0D2WWG0</accession>
<sequence>MDAFSSDDPFIDHLLELAFGVDTFALLDPSEMHILSAPSLFPTMHPSSLGAR</sequence>
<dbReference type="EMBL" id="KE346372">
    <property type="protein sequence ID" value="KJE96838.1"/>
    <property type="molecule type" value="Genomic_DNA"/>
</dbReference>
<evidence type="ECO:0000313" key="2">
    <source>
        <dbReference type="Proteomes" id="UP000008743"/>
    </source>
</evidence>
<dbReference type="AlphaFoldDB" id="A0A0D2WWG0"/>
<gene>
    <name evidence="1" type="ORF">CAOG_007100</name>
</gene>
<name>A0A0D2WWG0_CAPO3</name>
<keyword evidence="2" id="KW-1185">Reference proteome</keyword>
<organism evidence="1 2">
    <name type="scientific">Capsaspora owczarzaki (strain ATCC 30864)</name>
    <dbReference type="NCBI Taxonomy" id="595528"/>
    <lineage>
        <taxon>Eukaryota</taxon>
        <taxon>Filasterea</taxon>
        <taxon>Capsaspora</taxon>
    </lineage>
</organism>
<dbReference type="InParanoid" id="A0A0D2WWG0"/>
<proteinExistence type="predicted"/>